<gene>
    <name evidence="4" type="primary">g8443</name>
    <name evidence="4" type="ORF">VP750_LOCUS7254</name>
</gene>
<evidence type="ECO:0000313" key="5">
    <source>
        <dbReference type="Proteomes" id="UP001497392"/>
    </source>
</evidence>
<feature type="compositionally biased region" description="Polar residues" evidence="1">
    <location>
        <begin position="466"/>
        <end position="477"/>
    </location>
</feature>
<feature type="region of interest" description="Disordered" evidence="1">
    <location>
        <begin position="1"/>
        <end position="35"/>
    </location>
</feature>
<dbReference type="SUPFAM" id="SSF82861">
    <property type="entry name" value="Mechanosensitive channel protein MscS (YggB), transmembrane region"/>
    <property type="match status" value="1"/>
</dbReference>
<comment type="caution">
    <text evidence="4">The sequence shown here is derived from an EMBL/GenBank/DDBJ whole genome shotgun (WGS) entry which is preliminary data.</text>
</comment>
<organism evidence="4 5">
    <name type="scientific">Coccomyxa viridis</name>
    <dbReference type="NCBI Taxonomy" id="1274662"/>
    <lineage>
        <taxon>Eukaryota</taxon>
        <taxon>Viridiplantae</taxon>
        <taxon>Chlorophyta</taxon>
        <taxon>core chlorophytes</taxon>
        <taxon>Trebouxiophyceae</taxon>
        <taxon>Trebouxiophyceae incertae sedis</taxon>
        <taxon>Coccomyxaceae</taxon>
        <taxon>Coccomyxa</taxon>
    </lineage>
</organism>
<reference evidence="4 5" key="1">
    <citation type="submission" date="2024-06" db="EMBL/GenBank/DDBJ databases">
        <authorList>
            <person name="Kraege A."/>
            <person name="Thomma B."/>
        </authorList>
    </citation>
    <scope>NUCLEOTIDE SEQUENCE [LARGE SCALE GENOMIC DNA]</scope>
</reference>
<feature type="transmembrane region" description="Helical" evidence="2">
    <location>
        <begin position="234"/>
        <end position="256"/>
    </location>
</feature>
<feature type="domain" description="Mechanosensitive ion channel MscS" evidence="3">
    <location>
        <begin position="361"/>
        <end position="431"/>
    </location>
</feature>
<keyword evidence="5" id="KW-1185">Reference proteome</keyword>
<name>A0ABP1G0D7_9CHLO</name>
<feature type="compositionally biased region" description="Low complexity" evidence="1">
    <location>
        <begin position="540"/>
        <end position="555"/>
    </location>
</feature>
<feature type="region of interest" description="Disordered" evidence="1">
    <location>
        <begin position="451"/>
        <end position="561"/>
    </location>
</feature>
<feature type="transmembrane region" description="Helical" evidence="2">
    <location>
        <begin position="314"/>
        <end position="334"/>
    </location>
</feature>
<keyword evidence="2" id="KW-0812">Transmembrane</keyword>
<dbReference type="InterPro" id="IPR011014">
    <property type="entry name" value="MscS_channel_TM-2"/>
</dbReference>
<dbReference type="Proteomes" id="UP001497392">
    <property type="component" value="Unassembled WGS sequence"/>
</dbReference>
<dbReference type="PANTHER" id="PTHR30566:SF5">
    <property type="entry name" value="MECHANOSENSITIVE ION CHANNEL PROTEIN 1, MITOCHONDRIAL-RELATED"/>
    <property type="match status" value="1"/>
</dbReference>
<accession>A0ABP1G0D7</accession>
<dbReference type="Pfam" id="PF00924">
    <property type="entry name" value="MS_channel_2nd"/>
    <property type="match status" value="1"/>
</dbReference>
<keyword evidence="2" id="KW-0472">Membrane</keyword>
<proteinExistence type="predicted"/>
<feature type="compositionally biased region" description="Low complexity" evidence="1">
    <location>
        <begin position="486"/>
        <end position="496"/>
    </location>
</feature>
<dbReference type="EMBL" id="CAXHTA020000012">
    <property type="protein sequence ID" value="CAL5225595.1"/>
    <property type="molecule type" value="Genomic_DNA"/>
</dbReference>
<dbReference type="SUPFAM" id="SSF50182">
    <property type="entry name" value="Sm-like ribonucleoproteins"/>
    <property type="match status" value="1"/>
</dbReference>
<dbReference type="InterPro" id="IPR006685">
    <property type="entry name" value="MscS_channel_2nd"/>
</dbReference>
<evidence type="ECO:0000256" key="2">
    <source>
        <dbReference type="SAM" id="Phobius"/>
    </source>
</evidence>
<dbReference type="PANTHER" id="PTHR30566">
    <property type="entry name" value="YNAI-RELATED MECHANOSENSITIVE ION CHANNEL"/>
    <property type="match status" value="1"/>
</dbReference>
<dbReference type="InterPro" id="IPR010920">
    <property type="entry name" value="LSM_dom_sf"/>
</dbReference>
<sequence>MRASHQRHVPAEGPSCSYHAKASQPLTARRTRTCRSQAAPFGRALSAGPESAKKVFGHRLATSHRLTAGPLRASSLHAAPHSHDPDDYELYEESFDDDEYQEDADIPAEDAEAAQERGRISGMLGPALAALQFAPVETAKAVHITVTGTASMVGRALSRTTQTISHATEEGVQEIARRTQTEKVVDTTRQRWKRATADLPKDPWGRIQWLWDRPPLKRLRLTISMAQWSVRLPAILALIATQIGLVASQFSLPMLAPLLFGTGILLRSIRTNASLIFPRIGVVVVLLWMLWFFNSVVQNTVVYLRRQGGLDHRVSGAIITASECTALLAAFVIVLSMLGVNVNALLLPVGIALAYAAKDLSHNFLAGFFLFAVQPFKLGDRVAVSYSTPASGGRAPWFEGICEKVDLRYTIVKNGPRRLFVPNSAFLTREFMVVDDPTNKSRRDLGANEAEYGIFGQPPPPDGSVWRSNAQYFNNGSRAPGGMPHQQQQEQMARQQYAPAKAATHSGQTASPAAQHSAAPEQAPDQFAAGQDGVGSSTRPEQAAEAPQQQTAKQPVGYPGSGQAVGLAHGVAGQPSYHAYQQGVSEDFWGYSSTGGPAYPGVYNPFP</sequence>
<evidence type="ECO:0000313" key="4">
    <source>
        <dbReference type="EMBL" id="CAL5225595.1"/>
    </source>
</evidence>
<dbReference type="Gene3D" id="1.10.287.1260">
    <property type="match status" value="1"/>
</dbReference>
<feature type="compositionally biased region" description="Polar residues" evidence="1">
    <location>
        <begin position="505"/>
        <end position="514"/>
    </location>
</feature>
<protein>
    <submittedName>
        <fullName evidence="4">G8443 protein</fullName>
    </submittedName>
</protein>
<feature type="transmembrane region" description="Helical" evidence="2">
    <location>
        <begin position="276"/>
        <end position="293"/>
    </location>
</feature>
<evidence type="ECO:0000259" key="3">
    <source>
        <dbReference type="Pfam" id="PF00924"/>
    </source>
</evidence>
<keyword evidence="2" id="KW-1133">Transmembrane helix</keyword>
<evidence type="ECO:0000256" key="1">
    <source>
        <dbReference type="SAM" id="MobiDB-lite"/>
    </source>
</evidence>